<dbReference type="InterPro" id="IPR038418">
    <property type="entry name" value="6-PTP_synth/QueD_sf"/>
</dbReference>
<feature type="binding site" evidence="11">
    <location>
        <position position="29"/>
    </location>
    <ligand>
        <name>Zn(2+)</name>
        <dbReference type="ChEBI" id="CHEBI:29105"/>
    </ligand>
</feature>
<evidence type="ECO:0000256" key="4">
    <source>
        <dbReference type="ARBA" id="ARBA00018141"/>
    </source>
</evidence>
<dbReference type="NCBIfam" id="TIGR03367">
    <property type="entry name" value="queuosine_QueD"/>
    <property type="match status" value="1"/>
</dbReference>
<evidence type="ECO:0000313" key="12">
    <source>
        <dbReference type="EMBL" id="ALV26850.1"/>
    </source>
</evidence>
<keyword evidence="7 9" id="KW-0456">Lyase</keyword>
<evidence type="ECO:0000256" key="3">
    <source>
        <dbReference type="ARBA" id="ARBA00008900"/>
    </source>
</evidence>
<evidence type="ECO:0000256" key="10">
    <source>
        <dbReference type="PIRSR" id="PIRSR006113-1"/>
    </source>
</evidence>
<feature type="active site" description="Proton acceptor" evidence="10">
    <location>
        <position position="25"/>
    </location>
</feature>
<accession>A0A0U3P1W0</accession>
<dbReference type="EC" id="4.-.-.-" evidence="9"/>
<feature type="binding site" evidence="11">
    <location>
        <position position="14"/>
    </location>
    <ligand>
        <name>Zn(2+)</name>
        <dbReference type="ChEBI" id="CHEBI:29105"/>
    </ligand>
</feature>
<name>A0A0U3P1W0_9HYPH</name>
<evidence type="ECO:0000256" key="6">
    <source>
        <dbReference type="ARBA" id="ARBA00022833"/>
    </source>
</evidence>
<dbReference type="Proteomes" id="UP000064921">
    <property type="component" value="Chromosome"/>
</dbReference>
<evidence type="ECO:0000256" key="9">
    <source>
        <dbReference type="PIRNR" id="PIRNR006113"/>
    </source>
</evidence>
<comment type="catalytic activity">
    <reaction evidence="8 9">
        <text>7,8-dihydroneopterin 3'-triphosphate + H2O = 6-carboxy-5,6,7,8-tetrahydropterin + triphosphate + acetaldehyde + 2 H(+)</text>
        <dbReference type="Rhea" id="RHEA:27966"/>
        <dbReference type="ChEBI" id="CHEBI:15343"/>
        <dbReference type="ChEBI" id="CHEBI:15377"/>
        <dbReference type="ChEBI" id="CHEBI:15378"/>
        <dbReference type="ChEBI" id="CHEBI:18036"/>
        <dbReference type="ChEBI" id="CHEBI:58462"/>
        <dbReference type="ChEBI" id="CHEBI:61032"/>
        <dbReference type="EC" id="4.1.2.50"/>
    </reaction>
</comment>
<dbReference type="EMBL" id="CP013068">
    <property type="protein sequence ID" value="ALV26850.1"/>
    <property type="molecule type" value="Genomic_DNA"/>
</dbReference>
<evidence type="ECO:0000256" key="2">
    <source>
        <dbReference type="ARBA" id="ARBA00005061"/>
    </source>
</evidence>
<keyword evidence="13" id="KW-1185">Reference proteome</keyword>
<dbReference type="UniPathway" id="UPA00391"/>
<dbReference type="Gene3D" id="3.30.479.10">
    <property type="entry name" value="6-pyruvoyl tetrahydropterin synthase/QueD"/>
    <property type="match status" value="1"/>
</dbReference>
<dbReference type="GO" id="GO:0070497">
    <property type="term" value="F:6-carboxytetrahydropterin synthase activity"/>
    <property type="evidence" value="ECO:0007669"/>
    <property type="project" value="UniProtKB-EC"/>
</dbReference>
<feature type="binding site" evidence="11">
    <location>
        <position position="31"/>
    </location>
    <ligand>
        <name>Zn(2+)</name>
        <dbReference type="ChEBI" id="CHEBI:29105"/>
    </ligand>
</feature>
<evidence type="ECO:0000313" key="13">
    <source>
        <dbReference type="Proteomes" id="UP000064921"/>
    </source>
</evidence>
<reference evidence="12 13" key="1">
    <citation type="submission" date="2015-10" db="EMBL/GenBank/DDBJ databases">
        <title>The world's first case of liver abscess caused by Pannonibacter phragmitetus.</title>
        <authorList>
            <person name="Ming D."/>
            <person name="Wang M."/>
            <person name="Zhou Y."/>
            <person name="Jiang T."/>
            <person name="Hu S."/>
        </authorList>
    </citation>
    <scope>NUCLEOTIDE SEQUENCE [LARGE SCALE GENOMIC DNA]</scope>
    <source>
        <strain evidence="12 13">31801</strain>
    </source>
</reference>
<sequence length="128" mass="14791">MFRIAKEFHFSASHQIFGLPDDHPCARLHGHNYVVEVELMSETLDSVGFVRDYRELGPFKTWLDDTLDHRHLNDVLGNDNVTAERMARLFYDWCKARWPEVSAVRVRETPKTMAEYRPKGSCGCGYGA</sequence>
<dbReference type="STRING" id="121719.APZ00_06940"/>
<feature type="active site" description="Charge relay system" evidence="10">
    <location>
        <position position="108"/>
    </location>
</feature>
<keyword evidence="6 9" id="KW-0862">Zinc</keyword>
<dbReference type="GO" id="GO:0008616">
    <property type="term" value="P:tRNA queuosine(34) biosynthetic process"/>
    <property type="evidence" value="ECO:0007669"/>
    <property type="project" value="UniProtKB-KW"/>
</dbReference>
<protein>
    <recommendedName>
        <fullName evidence="4 9">6-carboxy-5,6,7,8-tetrahydropterin synthase</fullName>
        <ecNumber evidence="9">4.-.-.-</ecNumber>
    </recommendedName>
</protein>
<dbReference type="Pfam" id="PF01242">
    <property type="entry name" value="PTPS"/>
    <property type="match status" value="1"/>
</dbReference>
<gene>
    <name evidence="12" type="ORF">APZ00_06940</name>
</gene>
<evidence type="ECO:0000256" key="7">
    <source>
        <dbReference type="ARBA" id="ARBA00023239"/>
    </source>
</evidence>
<comment type="pathway">
    <text evidence="2 9">Purine metabolism; 7-cyano-7-deazaguanine biosynthesis.</text>
</comment>
<dbReference type="GO" id="GO:0046872">
    <property type="term" value="F:metal ion binding"/>
    <property type="evidence" value="ECO:0007669"/>
    <property type="project" value="UniProtKB-KW"/>
</dbReference>
<comment type="cofactor">
    <cofactor evidence="9 11">
        <name>Zn(2+)</name>
        <dbReference type="ChEBI" id="CHEBI:29105"/>
    </cofactor>
    <text evidence="9 11">Binds 1 zinc ion per subunit.</text>
</comment>
<feature type="active site" description="Charge relay system" evidence="10">
    <location>
        <position position="69"/>
    </location>
</feature>
<keyword evidence="5 9" id="KW-0479">Metal-binding</keyword>
<dbReference type="PANTHER" id="PTHR12589:SF7">
    <property type="entry name" value="6-PYRUVOYL TETRAHYDROBIOPTERIN SYNTHASE"/>
    <property type="match status" value="1"/>
</dbReference>
<evidence type="ECO:0000256" key="11">
    <source>
        <dbReference type="PIRSR" id="PIRSR006113-2"/>
    </source>
</evidence>
<dbReference type="eggNOG" id="COG0720">
    <property type="taxonomic scope" value="Bacteria"/>
</dbReference>
<dbReference type="RefSeq" id="WP_058898468.1">
    <property type="nucleotide sequence ID" value="NZ_CP013068.1"/>
</dbReference>
<dbReference type="SUPFAM" id="SSF55620">
    <property type="entry name" value="Tetrahydrobiopterin biosynthesis enzymes-like"/>
    <property type="match status" value="1"/>
</dbReference>
<dbReference type="KEGG" id="pphr:APZ00_06940"/>
<evidence type="ECO:0000256" key="5">
    <source>
        <dbReference type="ARBA" id="ARBA00022723"/>
    </source>
</evidence>
<comment type="function">
    <text evidence="1">Catalyzes the conversion of 7,8-dihydroneopterin triphosphate (H2NTP) to 6-carboxy-5,6,7,8-tetrahydropterin (CPH4) and acetaldehyde.</text>
</comment>
<keyword evidence="9" id="KW-0671">Queuosine biosynthesis</keyword>
<dbReference type="InterPro" id="IPR007115">
    <property type="entry name" value="6-PTP_synth/QueD"/>
</dbReference>
<proteinExistence type="inferred from homology"/>
<dbReference type="PIRSF" id="PIRSF006113">
    <property type="entry name" value="PTP_synth"/>
    <property type="match status" value="1"/>
</dbReference>
<evidence type="ECO:0000256" key="1">
    <source>
        <dbReference type="ARBA" id="ARBA00002285"/>
    </source>
</evidence>
<dbReference type="PANTHER" id="PTHR12589">
    <property type="entry name" value="PYRUVOYL TETRAHYDROBIOPTERIN SYNTHASE"/>
    <property type="match status" value="1"/>
</dbReference>
<organism evidence="12 13">
    <name type="scientific">Pannonibacter phragmitetus</name>
    <dbReference type="NCBI Taxonomy" id="121719"/>
    <lineage>
        <taxon>Bacteria</taxon>
        <taxon>Pseudomonadati</taxon>
        <taxon>Pseudomonadota</taxon>
        <taxon>Alphaproteobacteria</taxon>
        <taxon>Hyphomicrobiales</taxon>
        <taxon>Stappiaceae</taxon>
        <taxon>Pannonibacter</taxon>
    </lineage>
</organism>
<evidence type="ECO:0000256" key="8">
    <source>
        <dbReference type="ARBA" id="ARBA00048807"/>
    </source>
</evidence>
<dbReference type="AlphaFoldDB" id="A0A0U3P1W0"/>
<comment type="similarity">
    <text evidence="3 9">Belongs to the PTPS family. QueD subfamily.</text>
</comment>